<reference evidence="3" key="1">
    <citation type="journal article" date="2020" name="Phytopathology">
        <title>Genome sequence of the chestnut blight fungus Cryphonectria parasitica EP155: A fundamental resource for an archetypical invasive plant pathogen.</title>
        <authorList>
            <person name="Crouch J.A."/>
            <person name="Dawe A."/>
            <person name="Aerts A."/>
            <person name="Barry K."/>
            <person name="Churchill A.C.L."/>
            <person name="Grimwood J."/>
            <person name="Hillman B."/>
            <person name="Milgroom M.G."/>
            <person name="Pangilinan J."/>
            <person name="Smith M."/>
            <person name="Salamov A."/>
            <person name="Schmutz J."/>
            <person name="Yadav J."/>
            <person name="Grigoriev I.V."/>
            <person name="Nuss D."/>
        </authorList>
    </citation>
    <scope>NUCLEOTIDE SEQUENCE</scope>
    <source>
        <strain evidence="3">EP155</strain>
    </source>
</reference>
<comment type="caution">
    <text evidence="3">The sequence shown here is derived from an EMBL/GenBank/DDBJ whole genome shotgun (WGS) entry which is preliminary data.</text>
</comment>
<dbReference type="RefSeq" id="XP_040772482.1">
    <property type="nucleotide sequence ID" value="XM_040922742.1"/>
</dbReference>
<dbReference type="InterPro" id="IPR025676">
    <property type="entry name" value="Clr5_dom"/>
</dbReference>
<feature type="domain" description="Clr5" evidence="2">
    <location>
        <begin position="1"/>
        <end position="51"/>
    </location>
</feature>
<feature type="region of interest" description="Disordered" evidence="1">
    <location>
        <begin position="306"/>
        <end position="336"/>
    </location>
</feature>
<evidence type="ECO:0000313" key="4">
    <source>
        <dbReference type="Proteomes" id="UP000803844"/>
    </source>
</evidence>
<proteinExistence type="predicted"/>
<evidence type="ECO:0000259" key="2">
    <source>
        <dbReference type="Pfam" id="PF14420"/>
    </source>
</evidence>
<name>A0A9P4XV12_CRYP1</name>
<organism evidence="3 4">
    <name type="scientific">Cryphonectria parasitica (strain ATCC 38755 / EP155)</name>
    <dbReference type="NCBI Taxonomy" id="660469"/>
    <lineage>
        <taxon>Eukaryota</taxon>
        <taxon>Fungi</taxon>
        <taxon>Dikarya</taxon>
        <taxon>Ascomycota</taxon>
        <taxon>Pezizomycotina</taxon>
        <taxon>Sordariomycetes</taxon>
        <taxon>Sordariomycetidae</taxon>
        <taxon>Diaporthales</taxon>
        <taxon>Cryphonectriaceae</taxon>
        <taxon>Cryphonectria-Endothia species complex</taxon>
        <taxon>Cryphonectria</taxon>
    </lineage>
</organism>
<dbReference type="Proteomes" id="UP000803844">
    <property type="component" value="Unassembled WGS sequence"/>
</dbReference>
<feature type="region of interest" description="Disordered" evidence="1">
    <location>
        <begin position="57"/>
        <end position="157"/>
    </location>
</feature>
<accession>A0A9P4XV12</accession>
<gene>
    <name evidence="3" type="ORF">M406DRAFT_353130</name>
</gene>
<dbReference type="Pfam" id="PF14420">
    <property type="entry name" value="Clr5"/>
    <property type="match status" value="1"/>
</dbReference>
<evidence type="ECO:0000256" key="1">
    <source>
        <dbReference type="SAM" id="MobiDB-lite"/>
    </source>
</evidence>
<dbReference type="GeneID" id="63839871"/>
<dbReference type="OrthoDB" id="194358at2759"/>
<feature type="compositionally biased region" description="Low complexity" evidence="1">
    <location>
        <begin position="323"/>
        <end position="333"/>
    </location>
</feature>
<protein>
    <recommendedName>
        <fullName evidence="2">Clr5 domain-containing protein</fullName>
    </recommendedName>
</protein>
<feature type="compositionally biased region" description="Low complexity" evidence="1">
    <location>
        <begin position="121"/>
        <end position="130"/>
    </location>
</feature>
<feature type="compositionally biased region" description="Polar residues" evidence="1">
    <location>
        <begin position="131"/>
        <end position="143"/>
    </location>
</feature>
<dbReference type="AlphaFoldDB" id="A0A9P4XV12"/>
<sequence>MTKDWDRYKTIILALYKDQAKTLDQSRAILEELHGFKASVRAYRARLKKWDAWKYNKSQNRGEGGGSGVLRTNTTPYPHAPPPISRRSTSQGVRRLRKAVPLPRPRANTIPNVQYDLYMNSSSPASSTSSNYFGDQQQEQLQRYSPPMHSPSQAPSFASMSRQLSGQQNVGDYHIAGHHQQRQMTYHGPRYPNLQSPHQQYEDLDGTLLKCLFLPSSTELDQRLPFLEAEIQALANRGELDLRDHSRPFNQTAFELFVHTAATAQGTFNVKFFCRVSAAFVKHGANAQHLLPSDSNQAVHAIQTHSVPPSQTDPMGYHHHQLQEQQQQQQQQQRYVAPGGLQSNPAWISVWVQACVDSQRGNFSNVASLLPWLARPFGWPIDANELESFLPKMSSPGPEPYGTPESQNCQPMIAIWDRTVESDNTSFLGGKGVDCSTRHAV</sequence>
<dbReference type="EMBL" id="MU032351">
    <property type="protein sequence ID" value="KAF3761503.1"/>
    <property type="molecule type" value="Genomic_DNA"/>
</dbReference>
<evidence type="ECO:0000313" key="3">
    <source>
        <dbReference type="EMBL" id="KAF3761503.1"/>
    </source>
</evidence>
<keyword evidence="4" id="KW-1185">Reference proteome</keyword>